<name>A0ABX0SZA7_9PSEU</name>
<dbReference type="Gene3D" id="3.30.530.20">
    <property type="match status" value="1"/>
</dbReference>
<evidence type="ECO:0000313" key="2">
    <source>
        <dbReference type="Proteomes" id="UP000754495"/>
    </source>
</evidence>
<reference evidence="1 2" key="1">
    <citation type="submission" date="2020-03" db="EMBL/GenBank/DDBJ databases">
        <title>Sequencing the genomes of 1000 actinobacteria strains.</title>
        <authorList>
            <person name="Klenk H.-P."/>
        </authorList>
    </citation>
    <scope>NUCLEOTIDE SEQUENCE [LARGE SCALE GENOMIC DNA]</scope>
    <source>
        <strain evidence="1 2">DSM 45668</strain>
    </source>
</reference>
<gene>
    <name evidence="1" type="ORF">FHX46_004832</name>
</gene>
<dbReference type="CDD" id="cd07821">
    <property type="entry name" value="PYR_PYL_RCAR_like"/>
    <property type="match status" value="1"/>
</dbReference>
<comment type="caution">
    <text evidence="1">The sequence shown here is derived from an EMBL/GenBank/DDBJ whole genome shotgun (WGS) entry which is preliminary data.</text>
</comment>
<protein>
    <recommendedName>
        <fullName evidence="3">Polyketide cyclase</fullName>
    </recommendedName>
</protein>
<keyword evidence="2" id="KW-1185">Reference proteome</keyword>
<dbReference type="SUPFAM" id="SSF55961">
    <property type="entry name" value="Bet v1-like"/>
    <property type="match status" value="1"/>
</dbReference>
<dbReference type="EMBL" id="JAANOU010000001">
    <property type="protein sequence ID" value="NIH82302.1"/>
    <property type="molecule type" value="Genomic_DNA"/>
</dbReference>
<proteinExistence type="predicted"/>
<dbReference type="Proteomes" id="UP000754495">
    <property type="component" value="Unassembled WGS sequence"/>
</dbReference>
<dbReference type="InterPro" id="IPR023393">
    <property type="entry name" value="START-like_dom_sf"/>
</dbReference>
<accession>A0ABX0SZA7</accession>
<sequence>MASIRTETLIHTPLDSAWAALRDWGALHERLAPGFVTDTRLDGTDRIVTFFDGTVVREVLVDLDNHAHRLVWSVTGGPYRHHNGAAQVLAEGPGRTRFVWVADFLPDTLAERTGAFMEQGTAAIKKTLEATRPEGTP</sequence>
<dbReference type="InterPro" id="IPR019587">
    <property type="entry name" value="Polyketide_cyclase/dehydratase"/>
</dbReference>
<dbReference type="RefSeq" id="WP_167119314.1">
    <property type="nucleotide sequence ID" value="NZ_JAANOU010000001.1"/>
</dbReference>
<evidence type="ECO:0008006" key="3">
    <source>
        <dbReference type="Google" id="ProtNLM"/>
    </source>
</evidence>
<organism evidence="1 2">
    <name type="scientific">Amycolatopsis viridis</name>
    <dbReference type="NCBI Taxonomy" id="185678"/>
    <lineage>
        <taxon>Bacteria</taxon>
        <taxon>Bacillati</taxon>
        <taxon>Actinomycetota</taxon>
        <taxon>Actinomycetes</taxon>
        <taxon>Pseudonocardiales</taxon>
        <taxon>Pseudonocardiaceae</taxon>
        <taxon>Amycolatopsis</taxon>
    </lineage>
</organism>
<dbReference type="Pfam" id="PF10604">
    <property type="entry name" value="Polyketide_cyc2"/>
    <property type="match status" value="1"/>
</dbReference>
<evidence type="ECO:0000313" key="1">
    <source>
        <dbReference type="EMBL" id="NIH82302.1"/>
    </source>
</evidence>